<dbReference type="InterPro" id="IPR051177">
    <property type="entry name" value="CIK-Related_Protein"/>
</dbReference>
<dbReference type="InterPro" id="IPR011009">
    <property type="entry name" value="Kinase-like_dom_sf"/>
</dbReference>
<evidence type="ECO:0000256" key="2">
    <source>
        <dbReference type="SAM" id="Coils"/>
    </source>
</evidence>
<dbReference type="PANTHER" id="PTHR12984">
    <property type="entry name" value="SCY1-RELATED S/T PROTEIN KINASE-LIKE"/>
    <property type="match status" value="1"/>
</dbReference>
<keyword evidence="5" id="KW-1185">Reference proteome</keyword>
<feature type="domain" description="Protein kinase" evidence="3">
    <location>
        <begin position="1"/>
        <end position="273"/>
    </location>
</feature>
<name>A0A8X6PZ14_NEPPI</name>
<gene>
    <name evidence="4" type="primary">Scyl2</name>
    <name evidence="4" type="ORF">NPIL_370851</name>
</gene>
<dbReference type="PANTHER" id="PTHR12984:SF16">
    <property type="entry name" value="BLACK MATCH, ISOFORM H"/>
    <property type="match status" value="1"/>
</dbReference>
<evidence type="ECO:0000259" key="3">
    <source>
        <dbReference type="PROSITE" id="PS50011"/>
    </source>
</evidence>
<dbReference type="GO" id="GO:0004672">
    <property type="term" value="F:protein kinase activity"/>
    <property type="evidence" value="ECO:0007669"/>
    <property type="project" value="InterPro"/>
</dbReference>
<dbReference type="AlphaFoldDB" id="A0A8X6PZ14"/>
<comment type="similarity">
    <text evidence="1">Belongs to the protein kinase superfamily.</text>
</comment>
<organism evidence="4 5">
    <name type="scientific">Nephila pilipes</name>
    <name type="common">Giant wood spider</name>
    <name type="synonym">Nephila maculata</name>
    <dbReference type="NCBI Taxonomy" id="299642"/>
    <lineage>
        <taxon>Eukaryota</taxon>
        <taxon>Metazoa</taxon>
        <taxon>Ecdysozoa</taxon>
        <taxon>Arthropoda</taxon>
        <taxon>Chelicerata</taxon>
        <taxon>Arachnida</taxon>
        <taxon>Araneae</taxon>
        <taxon>Araneomorphae</taxon>
        <taxon>Entelegynae</taxon>
        <taxon>Araneoidea</taxon>
        <taxon>Nephilidae</taxon>
        <taxon>Nephila</taxon>
    </lineage>
</organism>
<dbReference type="Proteomes" id="UP000887013">
    <property type="component" value="Unassembled WGS sequence"/>
</dbReference>
<comment type="caution">
    <text evidence="4">The sequence shown here is derived from an EMBL/GenBank/DDBJ whole genome shotgun (WGS) entry which is preliminary data.</text>
</comment>
<evidence type="ECO:0000313" key="5">
    <source>
        <dbReference type="Proteomes" id="UP000887013"/>
    </source>
</evidence>
<evidence type="ECO:0000313" key="4">
    <source>
        <dbReference type="EMBL" id="GFT90961.1"/>
    </source>
</evidence>
<dbReference type="SMART" id="SM00220">
    <property type="entry name" value="S_TKc"/>
    <property type="match status" value="1"/>
</dbReference>
<evidence type="ECO:0000256" key="1">
    <source>
        <dbReference type="ARBA" id="ARBA00038349"/>
    </source>
</evidence>
<dbReference type="InterPro" id="IPR000719">
    <property type="entry name" value="Prot_kinase_dom"/>
</dbReference>
<dbReference type="SUPFAM" id="SSF56112">
    <property type="entry name" value="Protein kinase-like (PK-like)"/>
    <property type="match status" value="1"/>
</dbReference>
<feature type="coiled-coil region" evidence="2">
    <location>
        <begin position="212"/>
        <end position="239"/>
    </location>
</feature>
<proteinExistence type="inferred from homology"/>
<dbReference type="EMBL" id="BMAW01120816">
    <property type="protein sequence ID" value="GFT90961.1"/>
    <property type="molecule type" value="Genomic_DNA"/>
</dbReference>
<sequence length="343" mass="38941">MHLAEASVFYFEKRVAEKLHKPKRKETITEILRFSVRQLDRLKHPKLLTLYHPIEESNDTLAFATEPVLGTLANVLGCLEERLPQNLPPIVREYSFLDLEIKYGLLQLTEALCFLHYSCKLIHRNLCPQSVIINKRGTWKLAGLEFAEKCNENDIMKPVPCQAFTSKLPKMGQPDLDYTAPEVQNHSKCSPLSDMFSLGLVICAVFNGGHSLIEANLSCATYQKQLEMLENNLNDIIDRVPHHLQEPLQNLLEMDARRRPNAQNFSMVRTDFIDSHSISEGYFIHLVDIFGCLLGSVNPFLLRHSVNPMRPGTSAGRDHLNQGLINVSILTPGRYRPTPGFGR</sequence>
<dbReference type="PROSITE" id="PS50011">
    <property type="entry name" value="PROTEIN_KINASE_DOM"/>
    <property type="match status" value="1"/>
</dbReference>
<dbReference type="Gene3D" id="1.10.510.10">
    <property type="entry name" value="Transferase(Phosphotransferase) domain 1"/>
    <property type="match status" value="1"/>
</dbReference>
<dbReference type="GO" id="GO:0005524">
    <property type="term" value="F:ATP binding"/>
    <property type="evidence" value="ECO:0007669"/>
    <property type="project" value="InterPro"/>
</dbReference>
<accession>A0A8X6PZ14</accession>
<reference evidence="4" key="1">
    <citation type="submission" date="2020-08" db="EMBL/GenBank/DDBJ databases">
        <title>Multicomponent nature underlies the extraordinary mechanical properties of spider dragline silk.</title>
        <authorList>
            <person name="Kono N."/>
            <person name="Nakamura H."/>
            <person name="Mori M."/>
            <person name="Yoshida Y."/>
            <person name="Ohtoshi R."/>
            <person name="Malay A.D."/>
            <person name="Moran D.A.P."/>
            <person name="Tomita M."/>
            <person name="Numata K."/>
            <person name="Arakawa K."/>
        </authorList>
    </citation>
    <scope>NUCLEOTIDE SEQUENCE</scope>
</reference>
<dbReference type="CDD" id="cd14011">
    <property type="entry name" value="PK_SCY1_like"/>
    <property type="match status" value="1"/>
</dbReference>
<protein>
    <submittedName>
        <fullName evidence="4">SCY1-like protein 2</fullName>
    </submittedName>
</protein>
<dbReference type="Pfam" id="PF00069">
    <property type="entry name" value="Pkinase"/>
    <property type="match status" value="1"/>
</dbReference>
<dbReference type="OrthoDB" id="79687at2759"/>
<keyword evidence="2" id="KW-0175">Coiled coil</keyword>